<feature type="region of interest" description="Disordered" evidence="1">
    <location>
        <begin position="1"/>
        <end position="30"/>
    </location>
</feature>
<dbReference type="EMBL" id="JAHFXS010000525">
    <property type="protein sequence ID" value="KAG9984152.1"/>
    <property type="molecule type" value="Genomic_DNA"/>
</dbReference>
<reference evidence="2" key="1">
    <citation type="journal article" date="2021" name="J Fungi (Basel)">
        <title>Virulence traits and population genomics of the black yeast Aureobasidium melanogenum.</title>
        <authorList>
            <person name="Cernosa A."/>
            <person name="Sun X."/>
            <person name="Gostincar C."/>
            <person name="Fang C."/>
            <person name="Gunde-Cimerman N."/>
            <person name="Song Z."/>
        </authorList>
    </citation>
    <scope>NUCLEOTIDE SEQUENCE</scope>
    <source>
        <strain evidence="2">EXF-9298</strain>
    </source>
</reference>
<organism evidence="2 3">
    <name type="scientific">Aureobasidium melanogenum</name>
    <name type="common">Aureobasidium pullulans var. melanogenum</name>
    <dbReference type="NCBI Taxonomy" id="46634"/>
    <lineage>
        <taxon>Eukaryota</taxon>
        <taxon>Fungi</taxon>
        <taxon>Dikarya</taxon>
        <taxon>Ascomycota</taxon>
        <taxon>Pezizomycotina</taxon>
        <taxon>Dothideomycetes</taxon>
        <taxon>Dothideomycetidae</taxon>
        <taxon>Dothideales</taxon>
        <taxon>Saccotheciaceae</taxon>
        <taxon>Aureobasidium</taxon>
    </lineage>
</organism>
<comment type="caution">
    <text evidence="2">The sequence shown here is derived from an EMBL/GenBank/DDBJ whole genome shotgun (WGS) entry which is preliminary data.</text>
</comment>
<reference evidence="2" key="2">
    <citation type="submission" date="2021-08" db="EMBL/GenBank/DDBJ databases">
        <authorList>
            <person name="Gostincar C."/>
            <person name="Sun X."/>
            <person name="Song Z."/>
            <person name="Gunde-Cimerman N."/>
        </authorList>
    </citation>
    <scope>NUCLEOTIDE SEQUENCE</scope>
    <source>
        <strain evidence="2">EXF-9298</strain>
    </source>
</reference>
<protein>
    <submittedName>
        <fullName evidence="2">Uncharacterized protein</fullName>
    </submittedName>
</protein>
<dbReference type="Proteomes" id="UP000729357">
    <property type="component" value="Unassembled WGS sequence"/>
</dbReference>
<evidence type="ECO:0000313" key="2">
    <source>
        <dbReference type="EMBL" id="KAG9984152.1"/>
    </source>
</evidence>
<evidence type="ECO:0000256" key="1">
    <source>
        <dbReference type="SAM" id="MobiDB-lite"/>
    </source>
</evidence>
<proteinExistence type="predicted"/>
<dbReference type="AlphaFoldDB" id="A0A9P8FUG1"/>
<name>A0A9P8FUG1_AURME</name>
<feature type="compositionally biased region" description="Polar residues" evidence="1">
    <location>
        <begin position="15"/>
        <end position="30"/>
    </location>
</feature>
<feature type="non-terminal residue" evidence="2">
    <location>
        <position position="1"/>
    </location>
</feature>
<gene>
    <name evidence="2" type="ORF">KCU98_g5611</name>
</gene>
<sequence length="415" mass="46585">MSVPPATKRRKRDQIPQSVVEQSGDPSQPATFFSNVENENKTAGYLGLQHTSNLRQLAVTYPVLQAFVSFAQVGANTRSHTTLVLLADNEKQYDVDDAETRWPTTPGHSNLSHNKAARIATILIKLRQALEAMAKKTPAEAQKLQDEANATLSKEHQKLAVAVINHEQQKIQVPALGPHETESAVEPYNRCWALMKYFQHQSHASKNVENFKEGGLSKGAPVKPDSIPAWLRSKAPGADTIPVSTAVTTADSLSKKSFSVVWLSKLDSEDLETALGEHEDLEPPSSKQSLTTDPRLFKTSMGFRDQIRRQYNCVDLHMQLHKCQLEYLNEGCKMHADFLQTDWEEAKNLLNDDQNSECVFKVGFYPLAEGDDQVFETDEDPNTEGFFIQEEGENGETTMVIDNLPLEEWAWWKSF</sequence>
<evidence type="ECO:0000313" key="3">
    <source>
        <dbReference type="Proteomes" id="UP000729357"/>
    </source>
</evidence>
<keyword evidence="3" id="KW-1185">Reference proteome</keyword>
<accession>A0A9P8FUG1</accession>